<keyword evidence="2" id="KW-1185">Reference proteome</keyword>
<organism evidence="1 2">
    <name type="scientific">Populus alba</name>
    <name type="common">White poplar</name>
    <dbReference type="NCBI Taxonomy" id="43335"/>
    <lineage>
        <taxon>Eukaryota</taxon>
        <taxon>Viridiplantae</taxon>
        <taxon>Streptophyta</taxon>
        <taxon>Embryophyta</taxon>
        <taxon>Tracheophyta</taxon>
        <taxon>Spermatophyta</taxon>
        <taxon>Magnoliopsida</taxon>
        <taxon>eudicotyledons</taxon>
        <taxon>Gunneridae</taxon>
        <taxon>Pentapetalae</taxon>
        <taxon>rosids</taxon>
        <taxon>fabids</taxon>
        <taxon>Malpighiales</taxon>
        <taxon>Salicaceae</taxon>
        <taxon>Saliceae</taxon>
        <taxon>Populus</taxon>
    </lineage>
</organism>
<comment type="caution">
    <text evidence="1">The sequence shown here is derived from an EMBL/GenBank/DDBJ whole genome shotgun (WGS) entry which is preliminary data.</text>
</comment>
<accession>A0ACC4AS37</accession>
<dbReference type="EMBL" id="RCHU02000016">
    <property type="protein sequence ID" value="KAL3568985.1"/>
    <property type="molecule type" value="Genomic_DNA"/>
</dbReference>
<gene>
    <name evidence="1" type="ORF">D5086_028875</name>
</gene>
<reference evidence="1 2" key="1">
    <citation type="journal article" date="2024" name="Plant Biotechnol. J.">
        <title>Genome and CRISPR/Cas9 system of a widespread forest tree (Populus alba) in the world.</title>
        <authorList>
            <person name="Liu Y.J."/>
            <person name="Jiang P.F."/>
            <person name="Han X.M."/>
            <person name="Li X.Y."/>
            <person name="Wang H.M."/>
            <person name="Wang Y.J."/>
            <person name="Wang X.X."/>
            <person name="Zeng Q.Y."/>
        </authorList>
    </citation>
    <scope>NUCLEOTIDE SEQUENCE [LARGE SCALE GENOMIC DNA]</scope>
    <source>
        <strain evidence="2">cv. PAL-ZL1</strain>
    </source>
</reference>
<evidence type="ECO:0000313" key="2">
    <source>
        <dbReference type="Proteomes" id="UP000309997"/>
    </source>
</evidence>
<proteinExistence type="predicted"/>
<dbReference type="Proteomes" id="UP000309997">
    <property type="component" value="Unassembled WGS sequence"/>
</dbReference>
<name>A0ACC4AS37_POPAL</name>
<protein>
    <submittedName>
        <fullName evidence="1">Uncharacterized protein</fullName>
    </submittedName>
</protein>
<evidence type="ECO:0000313" key="1">
    <source>
        <dbReference type="EMBL" id="KAL3568985.1"/>
    </source>
</evidence>
<sequence>MLALRRACNPLKFRGFSVGTSRACCAKSEIVFSYIEGKATVVEPPQPVSERPRFYHSTNIGLKFYLEKHGFASQAGAESSGSDDDLEDEFSELETPISANESVVNVDQLISEPELSDDDTNDIGEPSQNALELSDNETDPAEKRLPRKKAPSELFKAIISAPGVSVHSVLDKWVAEGKDLDQLEISNAMFNLRKRRLFGRALQLSEWVEANKRKDFDERDYASRLDLIAKVRGLQKAEVYIEKIPKSFKGEVIYRTLLANCVSANNVKKAVEVFNKMKDLELPITLFSYNQLLLLYKRHDKKKIADVLLLMEKENVKPSLFTYILLIDTKGQSNDIAGMEQIAETMKAEGIEPDIKTQAIMARHYVSGGLKEKAEIVLKEMEGGNLEEHRWACQFMLPLYGTLGKADEVSRLWKFCKKSPRLDECMAAIEAWGQLKKIPEAEAVFELMSKTWKKLSAKHYSALLKVYANNKMLSKGKDLIKQMGDSGCRIGPLTWDALIKLYVEAGEVEKADSILNKAVQQNQMKPMFSSYMIIMEKYASKGDIHNAEKMFHRMRQAGYQARSKQFQTLIQAYINAKAPCYGMRERLKADGLFANKAMAAQLSQKSSQPTNKGENDHDLDVFIKQYREYHDGIEKELECFETQIGILEKKLKLDLMLMDSREKARLMRHIISNESGAFEFPSDARILHRFHLSASQLELKLANFIFS</sequence>